<accession>A0A4S4L4S7</accession>
<dbReference type="Proteomes" id="UP000310158">
    <property type="component" value="Unassembled WGS sequence"/>
</dbReference>
<gene>
    <name evidence="1" type="ORF">EW146_g9644</name>
</gene>
<comment type="caution">
    <text evidence="1">The sequence shown here is derived from an EMBL/GenBank/DDBJ whole genome shotgun (WGS) entry which is preliminary data.</text>
</comment>
<dbReference type="EMBL" id="SGPL01000890">
    <property type="protein sequence ID" value="THH06339.1"/>
    <property type="molecule type" value="Genomic_DNA"/>
</dbReference>
<dbReference type="AlphaFoldDB" id="A0A4S4L4S7"/>
<organism evidence="1 2">
    <name type="scientific">Bondarzewia mesenterica</name>
    <dbReference type="NCBI Taxonomy" id="1095465"/>
    <lineage>
        <taxon>Eukaryota</taxon>
        <taxon>Fungi</taxon>
        <taxon>Dikarya</taxon>
        <taxon>Basidiomycota</taxon>
        <taxon>Agaricomycotina</taxon>
        <taxon>Agaricomycetes</taxon>
        <taxon>Russulales</taxon>
        <taxon>Bondarzewiaceae</taxon>
        <taxon>Bondarzewia</taxon>
    </lineage>
</organism>
<reference evidence="1 2" key="1">
    <citation type="submission" date="2019-02" db="EMBL/GenBank/DDBJ databases">
        <title>Genome sequencing of the rare red list fungi Bondarzewia mesenterica.</title>
        <authorList>
            <person name="Buettner E."/>
            <person name="Kellner H."/>
        </authorList>
    </citation>
    <scope>NUCLEOTIDE SEQUENCE [LARGE SCALE GENOMIC DNA]</scope>
    <source>
        <strain evidence="1 2">DSM 108281</strain>
    </source>
</reference>
<evidence type="ECO:0000313" key="2">
    <source>
        <dbReference type="Proteomes" id="UP000310158"/>
    </source>
</evidence>
<sequence>MHVLISTEQVQAEYGNASGMYLERARGVHEVYTPNPSLCAVTKPPIFIEVLQSLIDGPDVNDASQDGFLADSKSTSRVCAIVFIRNTDPELDSGPPDPVMCRESDTLGTAGARFFMLVFMIHSKNRETGHPSETQSDAVLRVFDSEGFRDVRAENTEFGPMKRRNGPSCEYAGNKIREGVHLDRRTYLSDADSPNRSRRP</sequence>
<protein>
    <submittedName>
        <fullName evidence="1">Uncharacterized protein</fullName>
    </submittedName>
</protein>
<keyword evidence="2" id="KW-1185">Reference proteome</keyword>
<name>A0A4S4L4S7_9AGAM</name>
<evidence type="ECO:0000313" key="1">
    <source>
        <dbReference type="EMBL" id="THH06339.1"/>
    </source>
</evidence>
<proteinExistence type="predicted"/>